<evidence type="ECO:0000256" key="1">
    <source>
        <dbReference type="SAM" id="MobiDB-lite"/>
    </source>
</evidence>
<dbReference type="SUPFAM" id="SSF53098">
    <property type="entry name" value="Ribonuclease H-like"/>
    <property type="match status" value="1"/>
</dbReference>
<evidence type="ECO:0000313" key="2">
    <source>
        <dbReference type="EMBL" id="RNA38922.1"/>
    </source>
</evidence>
<dbReference type="InterPro" id="IPR012337">
    <property type="entry name" value="RNaseH-like_sf"/>
</dbReference>
<evidence type="ECO:0000313" key="3">
    <source>
        <dbReference type="Proteomes" id="UP000276133"/>
    </source>
</evidence>
<organism evidence="2 3">
    <name type="scientific">Brachionus plicatilis</name>
    <name type="common">Marine rotifer</name>
    <name type="synonym">Brachionus muelleri</name>
    <dbReference type="NCBI Taxonomy" id="10195"/>
    <lineage>
        <taxon>Eukaryota</taxon>
        <taxon>Metazoa</taxon>
        <taxon>Spiralia</taxon>
        <taxon>Gnathifera</taxon>
        <taxon>Rotifera</taxon>
        <taxon>Eurotatoria</taxon>
        <taxon>Monogononta</taxon>
        <taxon>Pseudotrocha</taxon>
        <taxon>Ploima</taxon>
        <taxon>Brachionidae</taxon>
        <taxon>Brachionus</taxon>
    </lineage>
</organism>
<feature type="region of interest" description="Disordered" evidence="1">
    <location>
        <begin position="1"/>
        <end position="22"/>
    </location>
</feature>
<gene>
    <name evidence="2" type="ORF">BpHYR1_036159</name>
</gene>
<sequence>MSQAESIFMESSSESNEDERENTQEIIYHKPIIQLSLQCREDEMKVRYGIIAMFYESKKSNVEFCSQKWKASTANNRIDVNEVKRELGKNKPMDLICSIQDPRFKKDFLEKNDKKIGIKLLKDLLKEYKQKYPDTEKESSSNLKDKPLSMLDRMFKNKNCVSESRSSTELVQYLNAPRVDNIPGFDAILWWSKSSFHYL</sequence>
<dbReference type="Proteomes" id="UP000276133">
    <property type="component" value="Unassembled WGS sequence"/>
</dbReference>
<dbReference type="EMBL" id="REGN01000803">
    <property type="protein sequence ID" value="RNA38922.1"/>
    <property type="molecule type" value="Genomic_DNA"/>
</dbReference>
<reference evidence="2 3" key="1">
    <citation type="journal article" date="2018" name="Sci. Rep.">
        <title>Genomic signatures of local adaptation to the degree of environmental predictability in rotifers.</title>
        <authorList>
            <person name="Franch-Gras L."/>
            <person name="Hahn C."/>
            <person name="Garcia-Roger E.M."/>
            <person name="Carmona M.J."/>
            <person name="Serra M."/>
            <person name="Gomez A."/>
        </authorList>
    </citation>
    <scope>NUCLEOTIDE SEQUENCE [LARGE SCALE GENOMIC DNA]</scope>
    <source>
        <strain evidence="2">HYR1</strain>
    </source>
</reference>
<comment type="caution">
    <text evidence="2">The sequence shown here is derived from an EMBL/GenBank/DDBJ whole genome shotgun (WGS) entry which is preliminary data.</text>
</comment>
<dbReference type="AlphaFoldDB" id="A0A3M7ST98"/>
<protein>
    <submittedName>
        <fullName evidence="2">Uncharacterized protein</fullName>
    </submittedName>
</protein>
<keyword evidence="3" id="KW-1185">Reference proteome</keyword>
<accession>A0A3M7ST98</accession>
<proteinExistence type="predicted"/>
<name>A0A3M7ST98_BRAPC</name>